<feature type="compositionally biased region" description="Low complexity" evidence="1">
    <location>
        <begin position="28"/>
        <end position="39"/>
    </location>
</feature>
<name>A0A1H5VSW7_9ACTN</name>
<sequence>MSRSGEDVPIEGRPAGPEPSDDPPLPEGEPAGPAATGAPEDPDDHSCTGYEPL</sequence>
<proteinExistence type="predicted"/>
<dbReference type="RefSeq" id="WP_160144985.1">
    <property type="nucleotide sequence ID" value="NZ_FNVU01000002.1"/>
</dbReference>
<evidence type="ECO:0000256" key="1">
    <source>
        <dbReference type="SAM" id="MobiDB-lite"/>
    </source>
</evidence>
<dbReference type="Proteomes" id="UP000236754">
    <property type="component" value="Unassembled WGS sequence"/>
</dbReference>
<dbReference type="EMBL" id="FNVU01000002">
    <property type="protein sequence ID" value="SEF90372.1"/>
    <property type="molecule type" value="Genomic_DNA"/>
</dbReference>
<organism evidence="2 3">
    <name type="scientific">Actinacidiphila yanglinensis</name>
    <dbReference type="NCBI Taxonomy" id="310779"/>
    <lineage>
        <taxon>Bacteria</taxon>
        <taxon>Bacillati</taxon>
        <taxon>Actinomycetota</taxon>
        <taxon>Actinomycetes</taxon>
        <taxon>Kitasatosporales</taxon>
        <taxon>Streptomycetaceae</taxon>
        <taxon>Actinacidiphila</taxon>
    </lineage>
</organism>
<feature type="region of interest" description="Disordered" evidence="1">
    <location>
        <begin position="1"/>
        <end position="53"/>
    </location>
</feature>
<gene>
    <name evidence="2" type="ORF">SAMN05216223_102424</name>
</gene>
<reference evidence="2 3" key="1">
    <citation type="submission" date="2016-10" db="EMBL/GenBank/DDBJ databases">
        <authorList>
            <person name="de Groot N.N."/>
        </authorList>
    </citation>
    <scope>NUCLEOTIDE SEQUENCE [LARGE SCALE GENOMIC DNA]</scope>
    <source>
        <strain evidence="2 3">CGMCC 4.2023</strain>
    </source>
</reference>
<keyword evidence="3" id="KW-1185">Reference proteome</keyword>
<evidence type="ECO:0000313" key="2">
    <source>
        <dbReference type="EMBL" id="SEF90372.1"/>
    </source>
</evidence>
<dbReference type="AlphaFoldDB" id="A0A1H5VSW7"/>
<accession>A0A1H5VSW7</accession>
<evidence type="ECO:0000313" key="3">
    <source>
        <dbReference type="Proteomes" id="UP000236754"/>
    </source>
</evidence>
<protein>
    <submittedName>
        <fullName evidence="2">Uncharacterized protein</fullName>
    </submittedName>
</protein>